<dbReference type="SUPFAM" id="SSF53067">
    <property type="entry name" value="Actin-like ATPase domain"/>
    <property type="match status" value="1"/>
</dbReference>
<feature type="region of interest" description="Disordered" evidence="1">
    <location>
        <begin position="1"/>
        <end position="46"/>
    </location>
</feature>
<dbReference type="InterPro" id="IPR043129">
    <property type="entry name" value="ATPase_NBD"/>
</dbReference>
<proteinExistence type="predicted"/>
<gene>
    <name evidence="2" type="ORF">F4559_003828</name>
</gene>
<accession>A0A7W7WWK3</accession>
<dbReference type="AlphaFoldDB" id="A0A7W7WWK3"/>
<organism evidence="2 3">
    <name type="scientific">Saccharothrix violaceirubra</name>
    <dbReference type="NCBI Taxonomy" id="413306"/>
    <lineage>
        <taxon>Bacteria</taxon>
        <taxon>Bacillati</taxon>
        <taxon>Actinomycetota</taxon>
        <taxon>Actinomycetes</taxon>
        <taxon>Pseudonocardiales</taxon>
        <taxon>Pseudonocardiaceae</taxon>
        <taxon>Saccharothrix</taxon>
    </lineage>
</organism>
<evidence type="ECO:0000313" key="3">
    <source>
        <dbReference type="Proteomes" id="UP000542674"/>
    </source>
</evidence>
<sequence>MPPRPSPTRQPQAPPPRSSRPTDRGRLPETSADSGEATRRHTEAYGGRAAFDLGTTTATVTVWDPQEATYPSLSPVQRRTLAEAFADLLDDHPAGTELSVAWRKFDEHLAEVLDPASDGTSAAGRLRHKDGHQAVLERVIVELERFRESGGRDVRRYLTPRLADCYARALAVPPLDSLRYYRAYLEGRAHDELPSVVWDTGAPDERRFRLGDPPEARDPVAYRGLKQQLGRHTPRLFGPEDGPAYDELMTGALRDLVYRTNRYLENFRTELALVPGRLVDAVVTYPTMASLSVRDTLRRMLRDVGILAPDTRFDEAVAAAMFYVLRSVGGRTDLAVEAFASRCDPVPGEKLTPDGRPTAWRQNVLIVDVGGGTVDVALIRLDLRDETDRSRPGADSPHYGRYFRLRPTLLGTTGESQRGGDFLTLQVFRWIKVLLADHLLTHRSGVAEAVRDQLGRRYYDAHDGYLPGKLVTSALESLADLRESARAAGHVVSTEWRDTTPGKPGTAAEREQLFGLLWTMAERVKKDLGTAESVAVDEIPLRTVFDAVCEMHSSSADGPLEAPRFLLRQRDFTRLVAPEVRQSLEPAADLVAARLAGDTLHQVVLTGRGSLLPLVRSELVRALADRRTGTEPVPPILGYGDEYAKHAASIGACWAATVDRRGQEHVLKRLAEGVTWLTVEVDNLLRSMRAAFVVPPNMAGSMAAIPLFGMDSELLPTEAGGEPVVRSDWVQYQNPFRVDRVKGVERSVQWTNLRLQEYYRRVLHRAEEDDLFVQVEAAASLEMWALVCRGGVPDIELPVHRESIPFLTAPFDAVPVDVLADPAIGGFLDDSRTEPVFRRDEPLDQVIVVGGERLRGRVGGPLDAPQAHGWRFYRSDGAGTDSHPVTVAAPPCAPGLRHYAVLDERGVLHVVAGPPPYRRADDLDAVLDSPGSVLRLVMTSAEPDYRAEDDPFTGAQ</sequence>
<keyword evidence="3" id="KW-1185">Reference proteome</keyword>
<name>A0A7W7WWK3_9PSEU</name>
<comment type="caution">
    <text evidence="2">The sequence shown here is derived from an EMBL/GenBank/DDBJ whole genome shotgun (WGS) entry which is preliminary data.</text>
</comment>
<dbReference type="Proteomes" id="UP000542674">
    <property type="component" value="Unassembled WGS sequence"/>
</dbReference>
<evidence type="ECO:0008006" key="4">
    <source>
        <dbReference type="Google" id="ProtNLM"/>
    </source>
</evidence>
<evidence type="ECO:0000256" key="1">
    <source>
        <dbReference type="SAM" id="MobiDB-lite"/>
    </source>
</evidence>
<dbReference type="EMBL" id="JACHJS010000001">
    <property type="protein sequence ID" value="MBB4966469.1"/>
    <property type="molecule type" value="Genomic_DNA"/>
</dbReference>
<reference evidence="2 3" key="1">
    <citation type="submission" date="2020-08" db="EMBL/GenBank/DDBJ databases">
        <title>Sequencing the genomes of 1000 actinobacteria strains.</title>
        <authorList>
            <person name="Klenk H.-P."/>
        </authorList>
    </citation>
    <scope>NUCLEOTIDE SEQUENCE [LARGE SCALE GENOMIC DNA]</scope>
    <source>
        <strain evidence="2 3">DSM 45084</strain>
    </source>
</reference>
<dbReference type="RefSeq" id="WP_184670471.1">
    <property type="nucleotide sequence ID" value="NZ_BAABAI010000024.1"/>
</dbReference>
<evidence type="ECO:0000313" key="2">
    <source>
        <dbReference type="EMBL" id="MBB4966469.1"/>
    </source>
</evidence>
<feature type="compositionally biased region" description="Pro residues" evidence="1">
    <location>
        <begin position="1"/>
        <end position="18"/>
    </location>
</feature>
<protein>
    <recommendedName>
        <fullName evidence="4">Molecular chaperone</fullName>
    </recommendedName>
</protein>